<feature type="transmembrane region" description="Helical" evidence="10">
    <location>
        <begin position="206"/>
        <end position="225"/>
    </location>
</feature>
<dbReference type="Proteomes" id="UP000027931">
    <property type="component" value="Unassembled WGS sequence"/>
</dbReference>
<keyword evidence="8 10" id="KW-0472">Membrane</keyword>
<evidence type="ECO:0000256" key="3">
    <source>
        <dbReference type="ARBA" id="ARBA00005985"/>
    </source>
</evidence>
<evidence type="ECO:0000256" key="7">
    <source>
        <dbReference type="ARBA" id="ARBA00022989"/>
    </source>
</evidence>
<dbReference type="OrthoDB" id="9782418at2"/>
<dbReference type="InterPro" id="IPR044878">
    <property type="entry name" value="UbiA_sf"/>
</dbReference>
<dbReference type="InterPro" id="IPR000537">
    <property type="entry name" value="UbiA_prenyltransferase"/>
</dbReference>
<evidence type="ECO:0000313" key="11">
    <source>
        <dbReference type="EMBL" id="KEO85203.1"/>
    </source>
</evidence>
<feature type="transmembrane region" description="Helical" evidence="10">
    <location>
        <begin position="268"/>
        <end position="286"/>
    </location>
</feature>
<sequence length="289" mass="32237">MSKIRLFMKLIMFEHTIFALPYAYIGMVMASYYVTHSWPGWGKVFWVTLAMVGARSAAMGLNRVIDAAIDAKNPRTANREIPRGAVKLTEAWVFILLSFVLLGVSAWMLNPLCLKLMPIAVFFLVLYPYCKRFTWACHLVLGIADALAPLGGWIAVTGRFDAPALLLGAAVAVWIAAFDIIYACQDVEFDRANKIHSIPARFGIRNGLWISRIMHIATIVLFALVPLYVNLGSLYWIGVGAVAGLLYFEHRIISPQDMSKIHIAFFKVNSYVASVAFVFTLGDIAIKLW</sequence>
<dbReference type="CDD" id="cd13959">
    <property type="entry name" value="PT_UbiA_COQ2"/>
    <property type="match status" value="1"/>
</dbReference>
<name>A0A074LYU3_9BACL</name>
<dbReference type="EMBL" id="JMIR01000001">
    <property type="protein sequence ID" value="KEO85203.1"/>
    <property type="molecule type" value="Genomic_DNA"/>
</dbReference>
<dbReference type="GO" id="GO:0008412">
    <property type="term" value="F:4-hydroxybenzoate polyprenyltransferase activity"/>
    <property type="evidence" value="ECO:0007669"/>
    <property type="project" value="UniProtKB-EC"/>
</dbReference>
<proteinExistence type="inferred from homology"/>
<keyword evidence="7 10" id="KW-1133">Transmembrane helix</keyword>
<accession>A0A074LYU3</accession>
<dbReference type="GO" id="GO:0006744">
    <property type="term" value="P:ubiquinone biosynthetic process"/>
    <property type="evidence" value="ECO:0007669"/>
    <property type="project" value="TreeGrafter"/>
</dbReference>
<keyword evidence="12" id="KW-1185">Reference proteome</keyword>
<dbReference type="PANTHER" id="PTHR11048">
    <property type="entry name" value="PRENYLTRANSFERASES"/>
    <property type="match status" value="1"/>
</dbReference>
<comment type="subcellular location">
    <subcellularLocation>
        <location evidence="2">Membrane</location>
        <topology evidence="2">Multi-pass membrane protein</topology>
    </subcellularLocation>
</comment>
<dbReference type="EC" id="2.5.1.39" evidence="9"/>
<evidence type="ECO:0000256" key="1">
    <source>
        <dbReference type="ARBA" id="ARBA00001946"/>
    </source>
</evidence>
<dbReference type="STRING" id="1157490.EL26_01195"/>
<dbReference type="GO" id="GO:0005886">
    <property type="term" value="C:plasma membrane"/>
    <property type="evidence" value="ECO:0007669"/>
    <property type="project" value="TreeGrafter"/>
</dbReference>
<gene>
    <name evidence="11" type="ORF">EL26_01195</name>
</gene>
<dbReference type="InterPro" id="IPR039653">
    <property type="entry name" value="Prenyltransferase"/>
</dbReference>
<feature type="transmembrane region" description="Helical" evidence="10">
    <location>
        <begin position="85"/>
        <end position="108"/>
    </location>
</feature>
<dbReference type="FunFam" id="1.20.120.1780:FF:000001">
    <property type="entry name" value="4-hydroxybenzoate octaprenyltransferase"/>
    <property type="match status" value="1"/>
</dbReference>
<feature type="transmembrane region" description="Helical" evidence="10">
    <location>
        <begin position="137"/>
        <end position="156"/>
    </location>
</feature>
<evidence type="ECO:0000256" key="5">
    <source>
        <dbReference type="ARBA" id="ARBA00022679"/>
    </source>
</evidence>
<dbReference type="Gene3D" id="1.20.120.1780">
    <property type="entry name" value="UbiA prenyltransferase"/>
    <property type="match status" value="1"/>
</dbReference>
<dbReference type="eggNOG" id="COG0382">
    <property type="taxonomic scope" value="Bacteria"/>
</dbReference>
<feature type="transmembrane region" description="Helical" evidence="10">
    <location>
        <begin position="162"/>
        <end position="185"/>
    </location>
</feature>
<dbReference type="NCBIfam" id="TIGR01475">
    <property type="entry name" value="ubiA_other"/>
    <property type="match status" value="1"/>
</dbReference>
<dbReference type="PANTHER" id="PTHR11048:SF28">
    <property type="entry name" value="4-HYDROXYBENZOATE POLYPRENYLTRANSFERASE, MITOCHONDRIAL"/>
    <property type="match status" value="1"/>
</dbReference>
<evidence type="ECO:0000256" key="4">
    <source>
        <dbReference type="ARBA" id="ARBA00022519"/>
    </source>
</evidence>
<comment type="similarity">
    <text evidence="3">Belongs to the UbiA prenyltransferase family.</text>
</comment>
<comment type="cofactor">
    <cofactor evidence="1">
        <name>Mg(2+)</name>
        <dbReference type="ChEBI" id="CHEBI:18420"/>
    </cofactor>
</comment>
<protein>
    <recommendedName>
        <fullName evidence="9">4-hydroxybenzoate polyprenyltransferase</fullName>
        <ecNumber evidence="9">2.5.1.39</ecNumber>
    </recommendedName>
</protein>
<evidence type="ECO:0000256" key="2">
    <source>
        <dbReference type="ARBA" id="ARBA00004141"/>
    </source>
</evidence>
<comment type="caution">
    <text evidence="11">The sequence shown here is derived from an EMBL/GenBank/DDBJ whole genome shotgun (WGS) entry which is preliminary data.</text>
</comment>
<dbReference type="FunFam" id="1.10.357.140:FF:000008">
    <property type="entry name" value="4-hydroxybenzoate octaprenyltransferase"/>
    <property type="match status" value="1"/>
</dbReference>
<dbReference type="Gene3D" id="1.10.357.140">
    <property type="entry name" value="UbiA prenyltransferase"/>
    <property type="match status" value="1"/>
</dbReference>
<keyword evidence="5 11" id="KW-0808">Transferase</keyword>
<keyword evidence="6 10" id="KW-0812">Transmembrane</keyword>
<keyword evidence="4" id="KW-0997">Cell inner membrane</keyword>
<keyword evidence="4" id="KW-1003">Cell membrane</keyword>
<feature type="transmembrane region" description="Helical" evidence="10">
    <location>
        <begin position="231"/>
        <end position="248"/>
    </location>
</feature>
<evidence type="ECO:0000313" key="12">
    <source>
        <dbReference type="Proteomes" id="UP000027931"/>
    </source>
</evidence>
<dbReference type="AlphaFoldDB" id="A0A074LYU3"/>
<evidence type="ECO:0000256" key="10">
    <source>
        <dbReference type="SAM" id="Phobius"/>
    </source>
</evidence>
<dbReference type="RefSeq" id="WP_038083476.1">
    <property type="nucleotide sequence ID" value="NZ_JMIR01000001.1"/>
</dbReference>
<reference evidence="11 12" key="1">
    <citation type="journal article" date="2013" name="Int. J. Syst. Evol. Microbiol.">
        <title>Tumebacillus flagellatus sp. nov., an alpha-amylase/pullulanase-producing bacterium isolated from cassava wastewater.</title>
        <authorList>
            <person name="Wang Q."/>
            <person name="Xie N."/>
            <person name="Qin Y."/>
            <person name="Shen N."/>
            <person name="Zhu J."/>
            <person name="Mi H."/>
            <person name="Huang R."/>
        </authorList>
    </citation>
    <scope>NUCLEOTIDE SEQUENCE [LARGE SCALE GENOMIC DNA]</scope>
    <source>
        <strain evidence="11 12">GST4</strain>
    </source>
</reference>
<evidence type="ECO:0000256" key="9">
    <source>
        <dbReference type="ARBA" id="ARBA00034524"/>
    </source>
</evidence>
<feature type="transmembrane region" description="Helical" evidence="10">
    <location>
        <begin position="12"/>
        <end position="33"/>
    </location>
</feature>
<evidence type="ECO:0000256" key="6">
    <source>
        <dbReference type="ARBA" id="ARBA00022692"/>
    </source>
</evidence>
<dbReference type="Pfam" id="PF01040">
    <property type="entry name" value="UbiA"/>
    <property type="match status" value="1"/>
</dbReference>
<dbReference type="InterPro" id="IPR006371">
    <property type="entry name" value="Polyprenyltransferase_UbiA-li"/>
</dbReference>
<evidence type="ECO:0000256" key="8">
    <source>
        <dbReference type="ARBA" id="ARBA00023136"/>
    </source>
</evidence>
<organism evidence="11 12">
    <name type="scientific">Tumebacillus flagellatus</name>
    <dbReference type="NCBI Taxonomy" id="1157490"/>
    <lineage>
        <taxon>Bacteria</taxon>
        <taxon>Bacillati</taxon>
        <taxon>Bacillota</taxon>
        <taxon>Bacilli</taxon>
        <taxon>Bacillales</taxon>
        <taxon>Alicyclobacillaceae</taxon>
        <taxon>Tumebacillus</taxon>
    </lineage>
</organism>